<evidence type="ECO:0000256" key="6">
    <source>
        <dbReference type="ARBA" id="ARBA00023125"/>
    </source>
</evidence>
<dbReference type="Pfam" id="PF13361">
    <property type="entry name" value="UvrD_C"/>
    <property type="match status" value="2"/>
</dbReference>
<keyword evidence="2 11" id="KW-0547">Nucleotide-binding</keyword>
<dbReference type="GO" id="GO:0005524">
    <property type="term" value="F:ATP binding"/>
    <property type="evidence" value="ECO:0007669"/>
    <property type="project" value="UniProtKB-UniRule"/>
</dbReference>
<dbReference type="GO" id="GO:0016887">
    <property type="term" value="F:ATP hydrolysis activity"/>
    <property type="evidence" value="ECO:0007669"/>
    <property type="project" value="RHEA"/>
</dbReference>
<evidence type="ECO:0000256" key="7">
    <source>
        <dbReference type="ARBA" id="ARBA00023235"/>
    </source>
</evidence>
<dbReference type="PROSITE" id="PS51198">
    <property type="entry name" value="UVRD_HELICASE_ATP_BIND"/>
    <property type="match status" value="1"/>
</dbReference>
<dbReference type="GO" id="GO:0033202">
    <property type="term" value="C:DNA helicase complex"/>
    <property type="evidence" value="ECO:0007669"/>
    <property type="project" value="TreeGrafter"/>
</dbReference>
<dbReference type="FunFam" id="1.10.10.160:FF:000001">
    <property type="entry name" value="ATP-dependent DNA helicase"/>
    <property type="match status" value="1"/>
</dbReference>
<dbReference type="Gene3D" id="1.10.486.10">
    <property type="entry name" value="PCRA, domain 4"/>
    <property type="match status" value="1"/>
</dbReference>
<dbReference type="Gene3D" id="1.10.10.160">
    <property type="match status" value="1"/>
</dbReference>
<dbReference type="CDD" id="cd17932">
    <property type="entry name" value="DEXQc_UvrD"/>
    <property type="match status" value="1"/>
</dbReference>
<organism evidence="14 15">
    <name type="scientific">Candidatus Kerfeldbacteria bacterium RIFOXYB2_FULL_38_14</name>
    <dbReference type="NCBI Taxonomy" id="1798547"/>
    <lineage>
        <taxon>Bacteria</taxon>
        <taxon>Candidatus Kerfeldiibacteriota</taxon>
    </lineage>
</organism>
<dbReference type="AlphaFoldDB" id="A0A1G2BEF9"/>
<dbReference type="GO" id="GO:0000725">
    <property type="term" value="P:recombinational repair"/>
    <property type="evidence" value="ECO:0007669"/>
    <property type="project" value="TreeGrafter"/>
</dbReference>
<evidence type="ECO:0000256" key="3">
    <source>
        <dbReference type="ARBA" id="ARBA00022801"/>
    </source>
</evidence>
<dbReference type="CDD" id="cd18807">
    <property type="entry name" value="SF1_C_UvrD"/>
    <property type="match status" value="1"/>
</dbReference>
<keyword evidence="6" id="KW-0238">DNA-binding</keyword>
<dbReference type="InterPro" id="IPR014017">
    <property type="entry name" value="DNA_helicase_UvrD-like_C"/>
</dbReference>
<feature type="domain" description="UvrD-like helicase ATP-binding" evidence="12">
    <location>
        <begin position="14"/>
        <end position="294"/>
    </location>
</feature>
<dbReference type="FunFam" id="1.10.486.10:FF:000003">
    <property type="entry name" value="ATP-dependent DNA helicase"/>
    <property type="match status" value="1"/>
</dbReference>
<dbReference type="GO" id="GO:0003677">
    <property type="term" value="F:DNA binding"/>
    <property type="evidence" value="ECO:0007669"/>
    <property type="project" value="UniProtKB-KW"/>
</dbReference>
<reference evidence="14 15" key="1">
    <citation type="journal article" date="2016" name="Nat. Commun.">
        <title>Thousands of microbial genomes shed light on interconnected biogeochemical processes in an aquifer system.</title>
        <authorList>
            <person name="Anantharaman K."/>
            <person name="Brown C.T."/>
            <person name="Hug L.A."/>
            <person name="Sharon I."/>
            <person name="Castelle C.J."/>
            <person name="Probst A.J."/>
            <person name="Thomas B.C."/>
            <person name="Singh A."/>
            <person name="Wilkins M.J."/>
            <person name="Karaoz U."/>
            <person name="Brodie E.L."/>
            <person name="Williams K.H."/>
            <person name="Hubbard S.S."/>
            <person name="Banfield J.F."/>
        </authorList>
    </citation>
    <scope>NUCLEOTIDE SEQUENCE [LARGE SCALE GENOMIC DNA]</scope>
</reference>
<evidence type="ECO:0000313" key="14">
    <source>
        <dbReference type="EMBL" id="OGY87633.1"/>
    </source>
</evidence>
<dbReference type="InterPro" id="IPR027417">
    <property type="entry name" value="P-loop_NTPase"/>
</dbReference>
<dbReference type="InterPro" id="IPR013986">
    <property type="entry name" value="DExx_box_DNA_helicase_dom_sf"/>
</dbReference>
<evidence type="ECO:0000256" key="9">
    <source>
        <dbReference type="ARBA" id="ARBA00034808"/>
    </source>
</evidence>
<dbReference type="EC" id="5.6.2.4" evidence="9"/>
<evidence type="ECO:0000256" key="8">
    <source>
        <dbReference type="ARBA" id="ARBA00034617"/>
    </source>
</evidence>
<proteinExistence type="inferred from homology"/>
<dbReference type="EMBL" id="MHKI01000006">
    <property type="protein sequence ID" value="OGY87633.1"/>
    <property type="molecule type" value="Genomic_DNA"/>
</dbReference>
<keyword evidence="4 11" id="KW-0347">Helicase</keyword>
<feature type="domain" description="UvrD-like helicase C-terminal" evidence="13">
    <location>
        <begin position="295"/>
        <end position="633"/>
    </location>
</feature>
<name>A0A1G2BEF9_9BACT</name>
<evidence type="ECO:0000256" key="1">
    <source>
        <dbReference type="ARBA" id="ARBA00009922"/>
    </source>
</evidence>
<accession>A0A1G2BEF9</accession>
<sequence length="714" mass="81810">MAKNIIKKSDLILKGLNPEQQKAVKVSSGPVLILAGAGSGKTRTLIHRIAYLIVEAGVKPWNILAVTFTNKASQNMQARMQKILGQQIEHPPTMGTFHSICARLLRKEIKTLGYKPNFVIYDDTAQLAILKKVMKDLGYDTKQISPRAVHWKISCAKNQLLNADQFMDTVADSLSEIAAKVYLPYQTELRKNNALDFDDLIMKTVELFTQNPLVLKKYQELWQHILVDEYQDTNKAQYQLVSQLAQTHQNICVVGDDSQSIYSWRMADIRNILDFEKDYPKAQTILLEQNYRSTKTILDVSNAIIAKNKNQKEKKLWTENVTGEPIMIAEVEDEKAEAQFILEQIFQTGPASTAINKKQKSPEEITYDEEYAQVDPEEAAILEGESILDRVMGWKKQAQSQGEQSLAQKIFATKKHTDFSKYVVMYRTNAQSRAIEEVLLKFQIPYKIIGGMRFYERREIKDMIAYLQVIFNLSDWVALERIVNLPPRGIGDRTWFKIEQFAKQRDFSVLTAGQHDIPDIQNARLKSFYQFVAVLKHLHSQAAKLNPTQILELVLKETGYKEFLLNNSESREQGEARLENIAELKTVTEKYKNLRGEEGLQAFLEDVALVSDQDEVNENDNVIKLMTVHAAKGLEFPVVFVVGMEEGLFPHARSLINPAEMEEERRLFYVALTRAIEKVYLVLAQKRTRYGNIQVNPPSRFLEDIPAQLSQWEK</sequence>
<dbReference type="GO" id="GO:0009314">
    <property type="term" value="P:response to radiation"/>
    <property type="evidence" value="ECO:0007669"/>
    <property type="project" value="UniProtKB-ARBA"/>
</dbReference>
<feature type="binding site" evidence="11">
    <location>
        <begin position="35"/>
        <end position="42"/>
    </location>
    <ligand>
        <name>ATP</name>
        <dbReference type="ChEBI" id="CHEBI:30616"/>
    </ligand>
</feature>
<keyword evidence="5 11" id="KW-0067">ATP-binding</keyword>
<evidence type="ECO:0000313" key="15">
    <source>
        <dbReference type="Proteomes" id="UP000176420"/>
    </source>
</evidence>
<dbReference type="InterPro" id="IPR000212">
    <property type="entry name" value="DNA_helicase_UvrD/REP"/>
</dbReference>
<dbReference type="Gene3D" id="3.30.160.800">
    <property type="match status" value="1"/>
</dbReference>
<dbReference type="Gene3D" id="3.40.50.300">
    <property type="entry name" value="P-loop containing nucleotide triphosphate hydrolases"/>
    <property type="match status" value="2"/>
</dbReference>
<dbReference type="GO" id="GO:0005829">
    <property type="term" value="C:cytosol"/>
    <property type="evidence" value="ECO:0007669"/>
    <property type="project" value="TreeGrafter"/>
</dbReference>
<dbReference type="PROSITE" id="PS51217">
    <property type="entry name" value="UVRD_HELICASE_CTER"/>
    <property type="match status" value="1"/>
</dbReference>
<dbReference type="GO" id="GO:0043138">
    <property type="term" value="F:3'-5' DNA helicase activity"/>
    <property type="evidence" value="ECO:0007669"/>
    <property type="project" value="UniProtKB-EC"/>
</dbReference>
<gene>
    <name evidence="14" type="ORF">A2319_04250</name>
</gene>
<protein>
    <recommendedName>
        <fullName evidence="9">DNA 3'-5' helicase</fullName>
        <ecNumber evidence="9">5.6.2.4</ecNumber>
    </recommendedName>
</protein>
<comment type="caution">
    <text evidence="14">The sequence shown here is derived from an EMBL/GenBank/DDBJ whole genome shotgun (WGS) entry which is preliminary data.</text>
</comment>
<keyword evidence="7" id="KW-0413">Isomerase</keyword>
<evidence type="ECO:0000259" key="12">
    <source>
        <dbReference type="PROSITE" id="PS51198"/>
    </source>
</evidence>
<dbReference type="PANTHER" id="PTHR11070">
    <property type="entry name" value="UVRD / RECB / PCRA DNA HELICASE FAMILY MEMBER"/>
    <property type="match status" value="1"/>
</dbReference>
<dbReference type="Proteomes" id="UP000176420">
    <property type="component" value="Unassembled WGS sequence"/>
</dbReference>
<comment type="catalytic activity">
    <reaction evidence="10">
        <text>ATP + H2O = ADP + phosphate + H(+)</text>
        <dbReference type="Rhea" id="RHEA:13065"/>
        <dbReference type="ChEBI" id="CHEBI:15377"/>
        <dbReference type="ChEBI" id="CHEBI:15378"/>
        <dbReference type="ChEBI" id="CHEBI:30616"/>
        <dbReference type="ChEBI" id="CHEBI:43474"/>
        <dbReference type="ChEBI" id="CHEBI:456216"/>
        <dbReference type="EC" id="5.6.2.4"/>
    </reaction>
</comment>
<evidence type="ECO:0000259" key="13">
    <source>
        <dbReference type="PROSITE" id="PS51217"/>
    </source>
</evidence>
<evidence type="ECO:0000256" key="5">
    <source>
        <dbReference type="ARBA" id="ARBA00022840"/>
    </source>
</evidence>
<keyword evidence="3 11" id="KW-0378">Hydrolase</keyword>
<comment type="similarity">
    <text evidence="1">Belongs to the helicase family. UvrD subfamily.</text>
</comment>
<dbReference type="PANTHER" id="PTHR11070:SF2">
    <property type="entry name" value="ATP-DEPENDENT DNA HELICASE SRS2"/>
    <property type="match status" value="1"/>
</dbReference>
<comment type="catalytic activity">
    <reaction evidence="8">
        <text>Couples ATP hydrolysis with the unwinding of duplex DNA by translocating in the 3'-5' direction.</text>
        <dbReference type="EC" id="5.6.2.4"/>
    </reaction>
</comment>
<evidence type="ECO:0000256" key="10">
    <source>
        <dbReference type="ARBA" id="ARBA00048988"/>
    </source>
</evidence>
<dbReference type="Pfam" id="PF00580">
    <property type="entry name" value="UvrD-helicase"/>
    <property type="match status" value="1"/>
</dbReference>
<evidence type="ECO:0000256" key="2">
    <source>
        <dbReference type="ARBA" id="ARBA00022741"/>
    </source>
</evidence>
<evidence type="ECO:0000256" key="4">
    <source>
        <dbReference type="ARBA" id="ARBA00022806"/>
    </source>
</evidence>
<dbReference type="SUPFAM" id="SSF52540">
    <property type="entry name" value="P-loop containing nucleoside triphosphate hydrolases"/>
    <property type="match status" value="1"/>
</dbReference>
<dbReference type="InterPro" id="IPR014016">
    <property type="entry name" value="UvrD-like_ATP-bd"/>
</dbReference>
<evidence type="ECO:0000256" key="11">
    <source>
        <dbReference type="PROSITE-ProRule" id="PRU00560"/>
    </source>
</evidence>